<evidence type="ECO:0000313" key="4">
    <source>
        <dbReference type="Proteomes" id="UP000005254"/>
    </source>
</evidence>
<dbReference type="InterPro" id="IPR038145">
    <property type="entry name" value="EAGR_sf"/>
</dbReference>
<feature type="compositionally biased region" description="Basic and acidic residues" evidence="1">
    <location>
        <begin position="1140"/>
        <end position="1151"/>
    </location>
</feature>
<dbReference type="Gene3D" id="3.30.70.3600">
    <property type="match status" value="5"/>
</dbReference>
<feature type="compositionally biased region" description="Polar residues" evidence="1">
    <location>
        <begin position="1200"/>
        <end position="1227"/>
    </location>
</feature>
<evidence type="ECO:0000313" key="3">
    <source>
        <dbReference type="EMBL" id="AFQ04221.1"/>
    </source>
</evidence>
<feature type="region of interest" description="Disordered" evidence="1">
    <location>
        <begin position="881"/>
        <end position="910"/>
    </location>
</feature>
<dbReference type="Proteomes" id="UP000005254">
    <property type="component" value="Chromosome"/>
</dbReference>
<feature type="region of interest" description="Disordered" evidence="1">
    <location>
        <begin position="931"/>
        <end position="975"/>
    </location>
</feature>
<feature type="region of interest" description="Disordered" evidence="1">
    <location>
        <begin position="1100"/>
        <end position="1433"/>
    </location>
</feature>
<feature type="region of interest" description="Disordered" evidence="1">
    <location>
        <begin position="1004"/>
        <end position="1083"/>
    </location>
</feature>
<evidence type="ECO:0000259" key="2">
    <source>
        <dbReference type="Pfam" id="PF16713"/>
    </source>
</evidence>
<gene>
    <name evidence="3" type="ORF">CM1_02355</name>
</gene>
<feature type="domain" description="Enriched in aromatic and glycine residues box" evidence="2">
    <location>
        <begin position="1530"/>
        <end position="1562"/>
    </location>
</feature>
<proteinExistence type="predicted"/>
<dbReference type="InterPro" id="IPR022466">
    <property type="entry name" value="EAGR_box"/>
</dbReference>
<feature type="compositionally biased region" description="Basic and acidic residues" evidence="1">
    <location>
        <begin position="1012"/>
        <end position="1029"/>
    </location>
</feature>
<reference evidence="3 4" key="1">
    <citation type="journal article" date="2012" name="J. Bacteriol.">
        <title>Draft Genome Sequences of Four Axenic Mycoplasma genitalium Strains Isolated from Denmark, Japan, and Australia.</title>
        <authorList>
            <person name="McGowin C.L."/>
            <person name="Ma L."/>
            <person name="Jensen J.S."/>
            <person name="Mancuso M.M."/>
            <person name="Hamasuna R."/>
            <person name="Adegboye D."/>
            <person name="Martin D.H."/>
        </authorList>
    </citation>
    <scope>NUCLEOTIDE SEQUENCE [LARGE SCALE GENOMIC DNA]</scope>
    <source>
        <strain evidence="3 4">M6320</strain>
    </source>
</reference>
<name>A0ABC7ZKE5_MYCGT</name>
<dbReference type="EMBL" id="CP003772">
    <property type="protein sequence ID" value="AFQ04221.1"/>
    <property type="molecule type" value="Genomic_DNA"/>
</dbReference>
<feature type="compositionally biased region" description="Acidic residues" evidence="1">
    <location>
        <begin position="1416"/>
        <end position="1433"/>
    </location>
</feature>
<feature type="domain" description="Enriched in aromatic and glycine residues box" evidence="2">
    <location>
        <begin position="1436"/>
        <end position="1467"/>
    </location>
</feature>
<feature type="domain" description="Enriched in aromatic and glycine residues box" evidence="2">
    <location>
        <begin position="1480"/>
        <end position="1512"/>
    </location>
</feature>
<organism evidence="3 4">
    <name type="scientific">Mycoplasmoides genitalium M6320</name>
    <dbReference type="NCBI Taxonomy" id="662945"/>
    <lineage>
        <taxon>Bacteria</taxon>
        <taxon>Bacillati</taxon>
        <taxon>Mycoplasmatota</taxon>
        <taxon>Mycoplasmoidales</taxon>
        <taxon>Mycoplasmoidaceae</taxon>
        <taxon>Mycoplasmoides</taxon>
    </lineage>
</organism>
<feature type="compositionally biased region" description="Polar residues" evidence="1">
    <location>
        <begin position="1242"/>
        <end position="1251"/>
    </location>
</feature>
<feature type="compositionally biased region" description="Basic and acidic residues" evidence="1">
    <location>
        <begin position="1059"/>
        <end position="1081"/>
    </location>
</feature>
<feature type="compositionally biased region" description="Polar residues" evidence="1">
    <location>
        <begin position="1353"/>
        <end position="1380"/>
    </location>
</feature>
<feature type="domain" description="Enriched in aromatic and glycine residues box" evidence="2">
    <location>
        <begin position="164"/>
        <end position="194"/>
    </location>
</feature>
<feature type="compositionally biased region" description="Acidic residues" evidence="1">
    <location>
        <begin position="1288"/>
        <end position="1302"/>
    </location>
</feature>
<feature type="compositionally biased region" description="Low complexity" evidence="1">
    <location>
        <begin position="938"/>
        <end position="952"/>
    </location>
</feature>
<feature type="compositionally biased region" description="Polar residues" evidence="1">
    <location>
        <begin position="1155"/>
        <end position="1166"/>
    </location>
</feature>
<feature type="region of interest" description="Disordered" evidence="1">
    <location>
        <begin position="1"/>
        <end position="41"/>
    </location>
</feature>
<protein>
    <recommendedName>
        <fullName evidence="2">Enriched in aromatic and glycine residues box domain-containing protein</fullName>
    </recommendedName>
</protein>
<dbReference type="KEGG" id="mgx:CM1_02355"/>
<dbReference type="RefSeq" id="WP_014894494.1">
    <property type="nucleotide sequence ID" value="NC_018497.1"/>
</dbReference>
<feature type="domain" description="Enriched in aromatic and glycine residues box" evidence="2">
    <location>
        <begin position="222"/>
        <end position="253"/>
    </location>
</feature>
<feature type="compositionally biased region" description="Acidic residues" evidence="1">
    <location>
        <begin position="1256"/>
        <end position="1270"/>
    </location>
</feature>
<feature type="compositionally biased region" description="Low complexity" evidence="1">
    <location>
        <begin position="1392"/>
        <end position="1406"/>
    </location>
</feature>
<accession>A0ABC7ZKE5</accession>
<dbReference type="Pfam" id="PF16713">
    <property type="entry name" value="EAGR_box"/>
    <property type="match status" value="5"/>
</dbReference>
<sequence>MPKTTKNKNKNTTPKSKTKKYLESANKKSVTKPKKEQDKVENLFDQPFLGEIKKNILKKTKSFNSKKKETVKSKSKSPIDFFDETKRGVFIVPPETDILSRRELNQKTVVNTVPNQTSSYPTINENKLVELNNQPETKVLETKKDSFTTTIREKKLNPEDSQAFWYIFVGDRKYGFWKNHTWVWLGYFDQLQRWNYFKVIETVEVPQEHAAFIKQRPADIDFWRPLVGNPNYGFVQNNTWIWKGFFDKKLNWIPDPVRFTEEALGHTDSLVDEIEKKTISEQPYWEQENDIVVTVFNTKSLASSLENELLLENSSEEQPVIEEVKPRRNEVIFRNPVTKLHFEKEKFEFLNPVKETNETIPLIEIVKEEVKVESEVEAPVEIEPEAACEPETTIPEVETVFVYEDDLKGLDSNQTQAGNVPEVETVFVYEDDLKGLDSIIKDDQQHDEIAKHVEHLSQDYSKEIKDSAKADLSNISDDIDSVWKEFGSFTDETQKSVEEKSQVDEIILDANNDFINESLFRDEVVNNIDSQINETVSEQQFEPTYSVNEFQQEFSEPVVSDEKIKETNSDESVNTDLTALFSEKLVNEVLLTNEYVDVNAPFSTETEVKVSSELPKSELVDEITFINNDPKPQEGLEYKVDFLETEPKSLFDEKTTIVVESEPPFIQPDLSLELDSVNDVDKSLETKTTSVELNHEEIGNEFINLDVSEKEVQEQPTTQLETDSEFVLPTYQIVEDSFTESAETPNEFSSEQKDTLEFISQTQEVETSESNVPTVEQETKLFEHQDENNLFTPLPLDLTEIIESNALFDSKPDEKESSESELQPTFKEIKLDSTVEVPQESSQVEATFDTVQPEAVFDEIKTQELQPEATTEVVFDDHFQPDVQPEQTPQEAKFDSPVEIPQESSQAEFHAEQISDEIKLEEKTEAVFDHQQLENQSEETVVTPTEVTAFEPETIETQLEPSSEDQPSEPALDQNHPEIVTAEVEQIFDGTKLEDLKLEEANFDNVENNEVQPKETEAEITFDETKELQQETSSEPLSTEELKSEATFDNVSEAESEAVFEKPQLETQTEKILEEEPKSEPVDQLITEASFDTVKHEAVFDKNQTQTEGLEEPQVSSEAEVVDQTTPDTVGEPEAVFDVQPEKTTEVKFDDVENQQKVISEPQVEQQPGEAVFEPSAEAKFDSPVESVQDSQPEPVLEEVQTQPEIQPVESQPEATFDTVQPEQTPQEAKFDSPVETVEQPEFSSEPTQQHVESEASFDEPNYDFDEPNYDFDQPSYDSDLQPSEPQYDVDEPNYDFDEPNYEIESKPSKPQFEPQVEQQPGEAVFEPSAEAKFDSPVESVQDSQPEPLLEEVQTQPEIQPVESQPEATFDTVQPEQTPQEAKFDSPVETIQEPQVSSEPEVVVQPNFEERKPETVLEEPQADEIQPEASEEESLDWELLVGNNSYGHYEPDGEWVWAGFFGDDQKWNKDATVKWARERDYLPLIGDEVYGRYNNKGEWIWYGFYDESGDWVLVDEQWKNRQPRINEAPKFWEKLIGNEEYGYYEDNEWNWYDGEFDSEGNWLVFQSEETENLNEDITKDIPALEGYDIDSIDADEWLSQFSANDAKDVFGSNDKK</sequence>
<feature type="compositionally biased region" description="Polar residues" evidence="1">
    <location>
        <begin position="1276"/>
        <end position="1285"/>
    </location>
</feature>
<evidence type="ECO:0000256" key="1">
    <source>
        <dbReference type="SAM" id="MobiDB-lite"/>
    </source>
</evidence>
<dbReference type="NCBIfam" id="TIGR03834">
    <property type="entry name" value="EAGR_box"/>
    <property type="match status" value="4"/>
</dbReference>